<dbReference type="InterPro" id="IPR015797">
    <property type="entry name" value="NUDIX_hydrolase-like_dom_sf"/>
</dbReference>
<gene>
    <name evidence="4" type="ORF">J2S19_000219</name>
</gene>
<dbReference type="Pfam" id="PF00293">
    <property type="entry name" value="NUDIX"/>
    <property type="match status" value="1"/>
</dbReference>
<keyword evidence="2" id="KW-0378">Hydrolase</keyword>
<comment type="caution">
    <text evidence="4">The sequence shown here is derived from an EMBL/GenBank/DDBJ whole genome shotgun (WGS) entry which is preliminary data.</text>
</comment>
<dbReference type="Gene3D" id="3.90.79.10">
    <property type="entry name" value="Nucleoside Triphosphate Pyrophosphohydrolase"/>
    <property type="match status" value="1"/>
</dbReference>
<dbReference type="PROSITE" id="PS51462">
    <property type="entry name" value="NUDIX"/>
    <property type="match status" value="1"/>
</dbReference>
<dbReference type="PROSITE" id="PS00893">
    <property type="entry name" value="NUDIX_BOX"/>
    <property type="match status" value="1"/>
</dbReference>
<evidence type="ECO:0000313" key="4">
    <source>
        <dbReference type="EMBL" id="MDQ0228969.1"/>
    </source>
</evidence>
<dbReference type="InterPro" id="IPR000086">
    <property type="entry name" value="NUDIX_hydrolase_dom"/>
</dbReference>
<keyword evidence="5" id="KW-1185">Reference proteome</keyword>
<dbReference type="SUPFAM" id="SSF55811">
    <property type="entry name" value="Nudix"/>
    <property type="match status" value="1"/>
</dbReference>
<dbReference type="InterPro" id="IPR020084">
    <property type="entry name" value="NUDIX_hydrolase_CS"/>
</dbReference>
<evidence type="ECO:0000256" key="2">
    <source>
        <dbReference type="ARBA" id="ARBA00022801"/>
    </source>
</evidence>
<accession>A0ABT9Z9N5</accession>
<protein>
    <submittedName>
        <fullName evidence="4">8-oxo-dGTP pyrophosphatase MutT (NUDIX family)</fullName>
    </submittedName>
</protein>
<evidence type="ECO:0000256" key="1">
    <source>
        <dbReference type="ARBA" id="ARBA00001946"/>
    </source>
</evidence>
<dbReference type="PANTHER" id="PTHR43046">
    <property type="entry name" value="GDP-MANNOSE MANNOSYL HYDROLASE"/>
    <property type="match status" value="1"/>
</dbReference>
<dbReference type="RefSeq" id="WP_307335877.1">
    <property type="nucleotide sequence ID" value="NZ_JAUSUD010000001.1"/>
</dbReference>
<organism evidence="4 5">
    <name type="scientific">Metabacillus malikii</name>
    <dbReference type="NCBI Taxonomy" id="1504265"/>
    <lineage>
        <taxon>Bacteria</taxon>
        <taxon>Bacillati</taxon>
        <taxon>Bacillota</taxon>
        <taxon>Bacilli</taxon>
        <taxon>Bacillales</taxon>
        <taxon>Bacillaceae</taxon>
        <taxon>Metabacillus</taxon>
    </lineage>
</organism>
<dbReference type="EMBL" id="JAUSUD010000001">
    <property type="protein sequence ID" value="MDQ0228969.1"/>
    <property type="molecule type" value="Genomic_DNA"/>
</dbReference>
<evidence type="ECO:0000259" key="3">
    <source>
        <dbReference type="PROSITE" id="PS51462"/>
    </source>
</evidence>
<name>A0ABT9Z9N5_9BACI</name>
<proteinExistence type="predicted"/>
<comment type="cofactor">
    <cofactor evidence="1">
        <name>Mg(2+)</name>
        <dbReference type="ChEBI" id="CHEBI:18420"/>
    </cofactor>
</comment>
<dbReference type="CDD" id="cd04688">
    <property type="entry name" value="NUDIX_Hydrolase"/>
    <property type="match status" value="1"/>
</dbReference>
<dbReference type="PANTHER" id="PTHR43046:SF14">
    <property type="entry name" value="MUTT_NUDIX FAMILY PROTEIN"/>
    <property type="match status" value="1"/>
</dbReference>
<reference evidence="4 5" key="1">
    <citation type="submission" date="2023-07" db="EMBL/GenBank/DDBJ databases">
        <title>Genomic Encyclopedia of Type Strains, Phase IV (KMG-IV): sequencing the most valuable type-strain genomes for metagenomic binning, comparative biology and taxonomic classification.</title>
        <authorList>
            <person name="Goeker M."/>
        </authorList>
    </citation>
    <scope>NUCLEOTIDE SEQUENCE [LARGE SCALE GENOMIC DNA]</scope>
    <source>
        <strain evidence="4 5">DSM 29005</strain>
    </source>
</reference>
<evidence type="ECO:0000313" key="5">
    <source>
        <dbReference type="Proteomes" id="UP001234495"/>
    </source>
</evidence>
<feature type="domain" description="Nudix hydrolase" evidence="3">
    <location>
        <begin position="11"/>
        <end position="144"/>
    </location>
</feature>
<sequence>MDATFHLEKAVFNYRVAAVIIENGHVLLHRQVHDKHWALPGGRVKVLEDSQTAIKRELVEELGIESNSERLLWITENFFTYAGKPFHEIGFYYHINSSNEEVEFRTEIFNGFEGEHLQYKWMPIRELHTIKLYPQFLTTELNELPATPKHIICSTYQI</sequence>
<dbReference type="Proteomes" id="UP001234495">
    <property type="component" value="Unassembled WGS sequence"/>
</dbReference>